<dbReference type="AlphaFoldDB" id="A0A167SU92"/>
<name>A0A167SU92_9AGAM</name>
<protein>
    <submittedName>
        <fullName evidence="2">Uncharacterized protein</fullName>
    </submittedName>
</protein>
<gene>
    <name evidence="2" type="ORF">FIBSPDRAFT_970235</name>
</gene>
<organism evidence="2 3">
    <name type="scientific">Athelia psychrophila</name>
    <dbReference type="NCBI Taxonomy" id="1759441"/>
    <lineage>
        <taxon>Eukaryota</taxon>
        <taxon>Fungi</taxon>
        <taxon>Dikarya</taxon>
        <taxon>Basidiomycota</taxon>
        <taxon>Agaricomycotina</taxon>
        <taxon>Agaricomycetes</taxon>
        <taxon>Agaricomycetidae</taxon>
        <taxon>Atheliales</taxon>
        <taxon>Atheliaceae</taxon>
        <taxon>Athelia</taxon>
    </lineage>
</organism>
<feature type="region of interest" description="Disordered" evidence="1">
    <location>
        <begin position="1"/>
        <end position="48"/>
    </location>
</feature>
<sequence length="88" mass="9166">MDVVGNEAVDVEAKKASTAGSSPDTHLPVLFRSKKSPPYQQVGGEAGNRRLGTHQQVPEAGAAAGQYHCATPDGACTIKQTPPPAQER</sequence>
<reference evidence="2 3" key="1">
    <citation type="journal article" date="2016" name="Mol. Biol. Evol.">
        <title>Comparative Genomics of Early-Diverging Mushroom-Forming Fungi Provides Insights into the Origins of Lignocellulose Decay Capabilities.</title>
        <authorList>
            <person name="Nagy L.G."/>
            <person name="Riley R."/>
            <person name="Tritt A."/>
            <person name="Adam C."/>
            <person name="Daum C."/>
            <person name="Floudas D."/>
            <person name="Sun H."/>
            <person name="Yadav J.S."/>
            <person name="Pangilinan J."/>
            <person name="Larsson K.H."/>
            <person name="Matsuura K."/>
            <person name="Barry K."/>
            <person name="Labutti K."/>
            <person name="Kuo R."/>
            <person name="Ohm R.A."/>
            <person name="Bhattacharya S.S."/>
            <person name="Shirouzu T."/>
            <person name="Yoshinaga Y."/>
            <person name="Martin F.M."/>
            <person name="Grigoriev I.V."/>
            <person name="Hibbett D.S."/>
        </authorList>
    </citation>
    <scope>NUCLEOTIDE SEQUENCE [LARGE SCALE GENOMIC DNA]</scope>
    <source>
        <strain evidence="2 3">CBS 109695</strain>
    </source>
</reference>
<proteinExistence type="predicted"/>
<accession>A0A167SU92</accession>
<evidence type="ECO:0000313" key="2">
    <source>
        <dbReference type="EMBL" id="KZP02248.1"/>
    </source>
</evidence>
<keyword evidence="3" id="KW-1185">Reference proteome</keyword>
<evidence type="ECO:0000256" key="1">
    <source>
        <dbReference type="SAM" id="MobiDB-lite"/>
    </source>
</evidence>
<evidence type="ECO:0000313" key="3">
    <source>
        <dbReference type="Proteomes" id="UP000076532"/>
    </source>
</evidence>
<dbReference type="EMBL" id="KV418784">
    <property type="protein sequence ID" value="KZP02248.1"/>
    <property type="molecule type" value="Genomic_DNA"/>
</dbReference>
<dbReference type="Proteomes" id="UP000076532">
    <property type="component" value="Unassembled WGS sequence"/>
</dbReference>